<keyword evidence="2" id="KW-1185">Reference proteome</keyword>
<accession>A0AAE8Y059</accession>
<reference evidence="1" key="1">
    <citation type="submission" date="2021-05" db="EMBL/GenBank/DDBJ databases">
        <title>Diversity, taxonomy and evolution of archaeal viruses of the class Caudoviricetes.</title>
        <authorList>
            <person name="Liu Y."/>
            <person name="Demina T.A."/>
            <person name="Roux S."/>
            <person name="Aiewsakun P."/>
            <person name="Kazlauskas D."/>
            <person name="Simmonds P."/>
            <person name="Prangishvili D."/>
            <person name="Oksanen H.M."/>
            <person name="Krupovic M."/>
        </authorList>
    </citation>
    <scope>NUCLEOTIDE SEQUENCE</scope>
    <source>
        <strain evidence="1">HATV-3/30</strain>
    </source>
</reference>
<proteinExistence type="predicted"/>
<evidence type="ECO:0000313" key="2">
    <source>
        <dbReference type="Proteomes" id="UP000827845"/>
    </source>
</evidence>
<organism evidence="1 2">
    <name type="scientific">Haloarcula tailed virus 3</name>
    <dbReference type="NCBI Taxonomy" id="2877990"/>
    <lineage>
        <taxon>Viruses</taxon>
        <taxon>Duplodnaviria</taxon>
        <taxon>Heunggongvirae</taxon>
        <taxon>Uroviricota</taxon>
        <taxon>Caudoviricetes</taxon>
        <taxon>Kirjokansivirales</taxon>
        <taxon>Pyrstoviridae</taxon>
        <taxon>Hatrivirus</taxon>
        <taxon>Hatrivirus caudatum</taxon>
        <taxon>Hatrivirus HATV3</taxon>
    </lineage>
</organism>
<name>A0AAE8Y059_9CAUD</name>
<protein>
    <submittedName>
        <fullName evidence="1">Zn finger</fullName>
    </submittedName>
</protein>
<gene>
    <name evidence="1" type="ORF">HATV-3_gp42</name>
</gene>
<sequence length="59" mass="6483">MTNAWDKVDGISNRQPAYCPYCGESDGGFDGQGHTKKGYQHRCGECGQQFITILPETDA</sequence>
<dbReference type="EMBL" id="MZ334527">
    <property type="protein sequence ID" value="UBF23392.1"/>
    <property type="molecule type" value="Genomic_DNA"/>
</dbReference>
<dbReference type="Proteomes" id="UP000827845">
    <property type="component" value="Segment"/>
</dbReference>
<evidence type="ECO:0000313" key="1">
    <source>
        <dbReference type="EMBL" id="UBF23392.1"/>
    </source>
</evidence>